<dbReference type="PANTHER" id="PTHR12461">
    <property type="entry name" value="HYPOXIA-INDUCIBLE FACTOR 1 ALPHA INHIBITOR-RELATED"/>
    <property type="match status" value="1"/>
</dbReference>
<sequence length="436" mass="50445">MTSSALRRLQSDTQDFWAPLHSIRRVDASSLTPLQFYRDFISRNVPVVLLNVMTSSSWRHAVVNWQNDEHIVTKAGDRPVTVDVTPFGVGDAVLEFPDHHQEIFVMPEERDMKLSEFLKLLKNRDNFDGVPYLSHQNDSLRNQLPGLFNEVPSAIKLAVEAFGNEPEAVNIWIGDERAMSTMHKDHYENMYCVVKGQKHFTLLPPSAVGCLYEREFSSARYRHADSPVPDEKEKLVRDVVATERFHVKYPQHKKWTIWSSLDKGDTPWIPVDPLNIDTERYPLAEALKPIDVVINSGEVLYLPSLWYHRATQLCPTISVNYWHDMEFDCRYVYFNFVHDIGAVIMKLEDHEQEAEEKKEKSIVFHGSLRDAVFLTSTHLPVLELRSTLTPCFPQNLLLYNPVARNLLLSDFKYLMPSGPLFRPVRNAWLLKLNKWG</sequence>
<dbReference type="InterPro" id="IPR014710">
    <property type="entry name" value="RmlC-like_jellyroll"/>
</dbReference>
<dbReference type="SMART" id="SM00558">
    <property type="entry name" value="JmjC"/>
    <property type="match status" value="1"/>
</dbReference>
<dbReference type="Proteomes" id="UP001157938">
    <property type="component" value="Unassembled WGS sequence"/>
</dbReference>
<evidence type="ECO:0000259" key="1">
    <source>
        <dbReference type="PROSITE" id="PS51184"/>
    </source>
</evidence>
<dbReference type="PROSITE" id="PS51184">
    <property type="entry name" value="JMJC"/>
    <property type="match status" value="1"/>
</dbReference>
<evidence type="ECO:0000313" key="3">
    <source>
        <dbReference type="Proteomes" id="UP001157938"/>
    </source>
</evidence>
<dbReference type="SUPFAM" id="SSF51197">
    <property type="entry name" value="Clavaminate synthase-like"/>
    <property type="match status" value="1"/>
</dbReference>
<feature type="domain" description="JmjC" evidence="1">
    <location>
        <begin position="140"/>
        <end position="338"/>
    </location>
</feature>
<dbReference type="InterPro" id="IPR003347">
    <property type="entry name" value="JmjC_dom"/>
</dbReference>
<dbReference type="PANTHER" id="PTHR12461:SF99">
    <property type="entry name" value="BIFUNCTIONAL PEPTIDASE AND (3S)-LYSYL HYDROXYLASE JMJD7"/>
    <property type="match status" value="1"/>
</dbReference>
<proteinExistence type="predicted"/>
<protein>
    <recommendedName>
        <fullName evidence="1">JmjC domain-containing protein</fullName>
    </recommendedName>
</protein>
<keyword evidence="3" id="KW-1185">Reference proteome</keyword>
<comment type="caution">
    <text evidence="2">The sequence shown here is derived from an EMBL/GenBank/DDBJ whole genome shotgun (WGS) entry which is preliminary data.</text>
</comment>
<dbReference type="Pfam" id="PF13621">
    <property type="entry name" value="Cupin_8"/>
    <property type="match status" value="1"/>
</dbReference>
<gene>
    <name evidence="2" type="ORF">PFR001_LOCUS2495</name>
</gene>
<reference evidence="2 3" key="1">
    <citation type="submission" date="2021-11" db="EMBL/GenBank/DDBJ databases">
        <authorList>
            <person name="Islam A."/>
            <person name="Islam S."/>
            <person name="Flora M.S."/>
            <person name="Rahman M."/>
            <person name="Ziaur R.M."/>
            <person name="Epstein J.H."/>
            <person name="Hassan M."/>
            <person name="Klassen M."/>
            <person name="Woodard K."/>
            <person name="Webb A."/>
            <person name="Webby R.J."/>
            <person name="El Zowalaty M.E."/>
        </authorList>
    </citation>
    <scope>NUCLEOTIDE SEQUENCE [LARGE SCALE GENOMIC DNA]</scope>
    <source>
        <strain evidence="2">Pf1</strain>
    </source>
</reference>
<dbReference type="InterPro" id="IPR041667">
    <property type="entry name" value="Cupin_8"/>
</dbReference>
<name>A0ABN8C111_9STRA</name>
<organism evidence="2 3">
    <name type="scientific">Peronospora farinosa</name>
    <dbReference type="NCBI Taxonomy" id="134698"/>
    <lineage>
        <taxon>Eukaryota</taxon>
        <taxon>Sar</taxon>
        <taxon>Stramenopiles</taxon>
        <taxon>Oomycota</taxon>
        <taxon>Peronosporomycetes</taxon>
        <taxon>Peronosporales</taxon>
        <taxon>Peronosporaceae</taxon>
        <taxon>Peronospora</taxon>
    </lineage>
</organism>
<accession>A0ABN8C111</accession>
<evidence type="ECO:0000313" key="2">
    <source>
        <dbReference type="EMBL" id="CAH0486899.1"/>
    </source>
</evidence>
<dbReference type="Gene3D" id="2.60.120.10">
    <property type="entry name" value="Jelly Rolls"/>
    <property type="match status" value="1"/>
</dbReference>
<dbReference type="EMBL" id="CAKLBC010000552">
    <property type="protein sequence ID" value="CAH0486899.1"/>
    <property type="molecule type" value="Genomic_DNA"/>
</dbReference>